<proteinExistence type="predicted"/>
<feature type="region of interest" description="Disordered" evidence="1">
    <location>
        <begin position="162"/>
        <end position="203"/>
    </location>
</feature>
<sequence>MEDEEISLHRVTDPSEPLSVLGSPEAPAQVTRSPTVPPTTIYPQAYVYPPDAAENWPSHSVNPTGLLEESKLQTPVGHSLPRSNQLSSPANNETLLIRTITFTVPNSDMSANDIYKQSSQLIGLADRPESASQASEVEPQVDQQHLSRTIDKEICYVRAVRSEESMDASEPNISDDQRLPTDEDPEQIPVEPSLSPETSDEGMGTVSELTLTFSQRLPHEKVILHPRSTESSVPPPIVLSGPNEQSRVEDGRSIFSSTHRVRQEESRPIVAAGATRTRDAPRKDSIQPPLLLNEKGADVAKTAETTSIRTVSSPNILDKASTASDPTLHLTDICPRAGASPLQRSIHSTEFDGFEVVDAMLQTETLGIRPHHREQDERTDEPVNELPSDSFISDSERPSTRDTIYYASSHVPTVTSPGTVPEQIAISDRARRWQEQRQQRKESQSSFVQSVPLPRRSVQTGASERSMAPAVSLAHTLPDQPERISRMVPNSQISDDFLTLVETVGDIADRLDEAIGDITLVHSVPIQTSFALTPPTVPLSSDVDARPSGHLRPQGLRPAAQPAYPSPLLRNVVYDSAQQSPTDNSSSYHSVRPQLAMSTPPRQDQTSAYELEYHHPNAQVTGYMSQQSSQYRTRNDLSIQREPTVPPAVSLYTTAETLPPSQFTTTQLPDSQINRSTISIDDLEKVPPKQIGILKPGAPSITSLFQPPEHFLQQTLTAHDTGTSIVTMFEPPQLPVNDLLSMETEVRPGVNLSLMDKPPASLLESYHHTELPVIKPYDHDELETLKAIPGKDTPTKTAASPLAAIELPSQNYDSNYQQVESTPMEQPEAPPLNLAVTESLPLTEPQVVPESEPEPVCGPEIVTEPEPVLESIPEPEQPVISQPREEVSNEAAQE</sequence>
<feature type="compositionally biased region" description="Polar residues" evidence="1">
    <location>
        <begin position="577"/>
        <end position="589"/>
    </location>
</feature>
<dbReference type="VEuPathDB" id="GiardiaDB:GMRT_10387"/>
<feature type="compositionally biased region" description="Polar residues" evidence="1">
    <location>
        <begin position="130"/>
        <end position="145"/>
    </location>
</feature>
<feature type="region of interest" description="Disordered" evidence="1">
    <location>
        <begin position="531"/>
        <end position="563"/>
    </location>
</feature>
<evidence type="ECO:0000313" key="2">
    <source>
        <dbReference type="EMBL" id="TNJ30343.1"/>
    </source>
</evidence>
<feature type="compositionally biased region" description="Basic and acidic residues" evidence="1">
    <location>
        <begin position="429"/>
        <end position="443"/>
    </location>
</feature>
<feature type="region of interest" description="Disordered" evidence="1">
    <location>
        <begin position="816"/>
        <end position="894"/>
    </location>
</feature>
<evidence type="ECO:0000313" key="3">
    <source>
        <dbReference type="Proteomes" id="UP000315496"/>
    </source>
</evidence>
<feature type="region of interest" description="Disordered" evidence="1">
    <location>
        <begin position="366"/>
        <end position="399"/>
    </location>
</feature>
<evidence type="ECO:0000256" key="1">
    <source>
        <dbReference type="SAM" id="MobiDB-lite"/>
    </source>
</evidence>
<feature type="region of interest" description="Disordered" evidence="1">
    <location>
        <begin position="126"/>
        <end position="145"/>
    </location>
</feature>
<reference evidence="2 3" key="1">
    <citation type="submission" date="2019-05" db="EMBL/GenBank/DDBJ databases">
        <title>The compact genome of Giardia muris reveals important steps in the evolution of intestinal protozoan parasites.</title>
        <authorList>
            <person name="Xu F."/>
            <person name="Jimenez-Gonzalez A."/>
            <person name="Einarsson E."/>
            <person name="Astvaldsson A."/>
            <person name="Peirasmaki D."/>
            <person name="Eckmann L."/>
            <person name="Andersson J.O."/>
            <person name="Svard S.G."/>
            <person name="Jerlstrom-Hultqvist J."/>
        </authorList>
    </citation>
    <scope>NUCLEOTIDE SEQUENCE [LARGE SCALE GENOMIC DNA]</scope>
    <source>
        <strain evidence="2 3">Roberts-Thomson</strain>
    </source>
</reference>
<gene>
    <name evidence="2" type="ORF">GMRT_10387</name>
</gene>
<name>A0A4Z1T8A2_GIAMU</name>
<keyword evidence="3" id="KW-1185">Reference proteome</keyword>
<organism evidence="2 3">
    <name type="scientific">Giardia muris</name>
    <dbReference type="NCBI Taxonomy" id="5742"/>
    <lineage>
        <taxon>Eukaryota</taxon>
        <taxon>Metamonada</taxon>
        <taxon>Diplomonadida</taxon>
        <taxon>Hexamitidae</taxon>
        <taxon>Giardiinae</taxon>
        <taxon>Giardia</taxon>
    </lineage>
</organism>
<comment type="caution">
    <text evidence="2">The sequence shown here is derived from an EMBL/GenBank/DDBJ whole genome shotgun (WGS) entry which is preliminary data.</text>
</comment>
<dbReference type="AlphaFoldDB" id="A0A4Z1T8A2"/>
<accession>A0A4Z1T8A2</accession>
<feature type="region of interest" description="Disordered" evidence="1">
    <location>
        <begin position="577"/>
        <end position="604"/>
    </location>
</feature>
<feature type="compositionally biased region" description="Low complexity" evidence="1">
    <location>
        <begin position="844"/>
        <end position="860"/>
    </location>
</feature>
<protein>
    <submittedName>
        <fullName evidence="2">Uncharacterized protein</fullName>
    </submittedName>
</protein>
<dbReference type="Proteomes" id="UP000315496">
    <property type="component" value="Chromosome 1"/>
</dbReference>
<feature type="region of interest" description="Disordered" evidence="1">
    <location>
        <begin position="227"/>
        <end position="250"/>
    </location>
</feature>
<feature type="compositionally biased region" description="Basic and acidic residues" evidence="1">
    <location>
        <begin position="1"/>
        <end position="13"/>
    </location>
</feature>
<dbReference type="EMBL" id="VDLU01000001">
    <property type="protein sequence ID" value="TNJ30343.1"/>
    <property type="molecule type" value="Genomic_DNA"/>
</dbReference>
<feature type="region of interest" description="Disordered" evidence="1">
    <location>
        <begin position="429"/>
        <end position="469"/>
    </location>
</feature>
<feature type="region of interest" description="Disordered" evidence="1">
    <location>
        <begin position="1"/>
        <end position="42"/>
    </location>
</feature>